<feature type="transmembrane region" description="Helical" evidence="2">
    <location>
        <begin position="17"/>
        <end position="40"/>
    </location>
</feature>
<comment type="caution">
    <text evidence="3">The sequence shown here is derived from an EMBL/GenBank/DDBJ whole genome shotgun (WGS) entry which is preliminary data.</text>
</comment>
<evidence type="ECO:0000256" key="2">
    <source>
        <dbReference type="SAM" id="Phobius"/>
    </source>
</evidence>
<protein>
    <submittedName>
        <fullName evidence="3">Uncharacterized protein</fullName>
    </submittedName>
</protein>
<dbReference type="Proteomes" id="UP000193689">
    <property type="component" value="Unassembled WGS sequence"/>
</dbReference>
<name>A0A1Y2DTW5_9PEZI</name>
<feature type="region of interest" description="Disordered" evidence="1">
    <location>
        <begin position="73"/>
        <end position="191"/>
    </location>
</feature>
<keyword evidence="4" id="KW-1185">Reference proteome</keyword>
<evidence type="ECO:0000313" key="3">
    <source>
        <dbReference type="EMBL" id="ORY62075.1"/>
    </source>
</evidence>
<dbReference type="EMBL" id="MCFJ01000009">
    <property type="protein sequence ID" value="ORY62075.1"/>
    <property type="molecule type" value="Genomic_DNA"/>
</dbReference>
<proteinExistence type="predicted"/>
<keyword evidence="2" id="KW-1133">Transmembrane helix</keyword>
<sequence>MSINSTSSDAMSNNRTLIVTLSAVLSVVGVVVITIGVYLCSRNRRLKRLAIFNRGITPIDDDEIATWKVNRSSNENNEKDVARRKHDSSNSTYTHKAPSLIQYHNGSTRPSLDVSPRSPHSFIRKQSMDLPPSPPSAVLAKAPNSRSGLTDEAIPGDYPYLPSPRRQPSKLSKLPNLPAGTHRARGSRSSSIKSFADAWHGENLELSPRTSTDHSSTRAYSRIYSNAAAPPRPSFGDLAETNLFTGLSPPPLHRNDIGRAIG</sequence>
<keyword evidence="2" id="KW-0812">Transmembrane</keyword>
<reference evidence="3 4" key="1">
    <citation type="submission" date="2016-07" db="EMBL/GenBank/DDBJ databases">
        <title>Pervasive Adenine N6-methylation of Active Genes in Fungi.</title>
        <authorList>
            <consortium name="DOE Joint Genome Institute"/>
            <person name="Mondo S.J."/>
            <person name="Dannebaum R.O."/>
            <person name="Kuo R.C."/>
            <person name="Labutti K."/>
            <person name="Haridas S."/>
            <person name="Kuo A."/>
            <person name="Salamov A."/>
            <person name="Ahrendt S.R."/>
            <person name="Lipzen A."/>
            <person name="Sullivan W."/>
            <person name="Andreopoulos W.B."/>
            <person name="Clum A."/>
            <person name="Lindquist E."/>
            <person name="Daum C."/>
            <person name="Ramamoorthy G.K."/>
            <person name="Gryganskyi A."/>
            <person name="Culley D."/>
            <person name="Magnuson J.K."/>
            <person name="James T.Y."/>
            <person name="O'Malley M.A."/>
            <person name="Stajich J.E."/>
            <person name="Spatafora J.W."/>
            <person name="Visel A."/>
            <person name="Grigoriev I.V."/>
        </authorList>
    </citation>
    <scope>NUCLEOTIDE SEQUENCE [LARGE SCALE GENOMIC DNA]</scope>
    <source>
        <strain evidence="3 4">CBS 129021</strain>
    </source>
</reference>
<dbReference type="RefSeq" id="XP_040713911.1">
    <property type="nucleotide sequence ID" value="XM_040856248.1"/>
</dbReference>
<gene>
    <name evidence="3" type="ORF">BCR38DRAFT_346293</name>
</gene>
<organism evidence="3 4">
    <name type="scientific">Pseudomassariella vexata</name>
    <dbReference type="NCBI Taxonomy" id="1141098"/>
    <lineage>
        <taxon>Eukaryota</taxon>
        <taxon>Fungi</taxon>
        <taxon>Dikarya</taxon>
        <taxon>Ascomycota</taxon>
        <taxon>Pezizomycotina</taxon>
        <taxon>Sordariomycetes</taxon>
        <taxon>Xylariomycetidae</taxon>
        <taxon>Amphisphaeriales</taxon>
        <taxon>Pseudomassariaceae</taxon>
        <taxon>Pseudomassariella</taxon>
    </lineage>
</organism>
<dbReference type="OrthoDB" id="4120617at2759"/>
<keyword evidence="2" id="KW-0472">Membrane</keyword>
<accession>A0A1Y2DTW5</accession>
<evidence type="ECO:0000256" key="1">
    <source>
        <dbReference type="SAM" id="MobiDB-lite"/>
    </source>
</evidence>
<evidence type="ECO:0000313" key="4">
    <source>
        <dbReference type="Proteomes" id="UP000193689"/>
    </source>
</evidence>
<dbReference type="InParanoid" id="A0A1Y2DTW5"/>
<dbReference type="AlphaFoldDB" id="A0A1Y2DTW5"/>
<dbReference type="GeneID" id="63772460"/>